<name>A0A0A2GUV0_9FLAO</name>
<reference evidence="4 5" key="1">
    <citation type="submission" date="2014-10" db="EMBL/GenBank/DDBJ databases">
        <title>Draft genome sequence of the proteorhodopsin-containing marine bacterium Dokdonia donghaensis.</title>
        <authorList>
            <person name="Gomez-Consarnau L."/>
            <person name="Gonzalez J.M."/>
            <person name="Riedel T."/>
            <person name="Jaenicke S."/>
            <person name="Wagner-Doebler I."/>
            <person name="Fuhrman J.A."/>
        </authorList>
    </citation>
    <scope>NUCLEOTIDE SEQUENCE [LARGE SCALE GENOMIC DNA]</scope>
    <source>
        <strain evidence="4 5">DSW-1</strain>
    </source>
</reference>
<dbReference type="PATRIC" id="fig|1300343.5.peg.739"/>
<dbReference type="RefSeq" id="WP_035326425.1">
    <property type="nucleotide sequence ID" value="NZ_CP015125.1"/>
</dbReference>
<dbReference type="PANTHER" id="PTHR30329:SF21">
    <property type="entry name" value="LIPOPROTEIN YIAD-RELATED"/>
    <property type="match status" value="1"/>
</dbReference>
<dbReference type="SUPFAM" id="SSF103088">
    <property type="entry name" value="OmpA-like"/>
    <property type="match status" value="2"/>
</dbReference>
<dbReference type="EMBL" id="JSAQ01000001">
    <property type="protein sequence ID" value="KGO07012.1"/>
    <property type="molecule type" value="Genomic_DNA"/>
</dbReference>
<comment type="caution">
    <text evidence="4">The sequence shown here is derived from an EMBL/GenBank/DDBJ whole genome shotgun (WGS) entry which is preliminary data.</text>
</comment>
<dbReference type="KEGG" id="ddo:I597_0729"/>
<evidence type="ECO:0000256" key="1">
    <source>
        <dbReference type="PROSITE-ProRule" id="PRU00473"/>
    </source>
</evidence>
<dbReference type="PROSITE" id="PS51123">
    <property type="entry name" value="OMPA_2"/>
    <property type="match status" value="1"/>
</dbReference>
<evidence type="ECO:0000313" key="5">
    <source>
        <dbReference type="Proteomes" id="UP000030140"/>
    </source>
</evidence>
<feature type="domain" description="OmpA-like" evidence="3">
    <location>
        <begin position="200"/>
        <end position="316"/>
    </location>
</feature>
<dbReference type="InterPro" id="IPR050330">
    <property type="entry name" value="Bact_OuterMem_StrucFunc"/>
</dbReference>
<dbReference type="GO" id="GO:0016020">
    <property type="term" value="C:membrane"/>
    <property type="evidence" value="ECO:0007669"/>
    <property type="project" value="UniProtKB-UniRule"/>
</dbReference>
<dbReference type="PANTHER" id="PTHR30329">
    <property type="entry name" value="STATOR ELEMENT OF FLAGELLAR MOTOR COMPLEX"/>
    <property type="match status" value="1"/>
</dbReference>
<dbReference type="CDD" id="cd07185">
    <property type="entry name" value="OmpA_C-like"/>
    <property type="match status" value="1"/>
</dbReference>
<dbReference type="InterPro" id="IPR006665">
    <property type="entry name" value="OmpA-like"/>
</dbReference>
<accession>A0A0A2GUV0</accession>
<sequence>MSKKSGYLLGMLLTIVICMILAWIFCCGAGASAASTTDKQETTVDDQNAVAAPAAATSMGFNLRGTDGNFAFTSNDNFNFKNSDFAILTPVATDVNSGIAKLKGYFDAEGNANQRVNVTGYYDSDEVNNSAYENLGLARATAVKNYFVDQGISSSRINTYGELREELVPDGDIYKGPVSYNLYAQAAEDEAKAQEDLANMAEAIKADPLVIYFDYSEASVNLNAQQRKKLGDITRYLDKVEGSSITVEGHTDSQGSMATNDRLGLERAEFGKQYLQNNGIAGAKIKTVTKGERSPIATNDTEEGRAQNRRAVITIN</sequence>
<gene>
    <name evidence="4" type="ORF">NV36_09285</name>
</gene>
<evidence type="ECO:0000313" key="4">
    <source>
        <dbReference type="EMBL" id="KGO07012.1"/>
    </source>
</evidence>
<organism evidence="4 5">
    <name type="scientific">Dokdonia donghaensis DSW-1</name>
    <dbReference type="NCBI Taxonomy" id="1300343"/>
    <lineage>
        <taxon>Bacteria</taxon>
        <taxon>Pseudomonadati</taxon>
        <taxon>Bacteroidota</taxon>
        <taxon>Flavobacteriia</taxon>
        <taxon>Flavobacteriales</taxon>
        <taxon>Flavobacteriaceae</taxon>
        <taxon>Dokdonia</taxon>
    </lineage>
</organism>
<keyword evidence="2" id="KW-0732">Signal</keyword>
<protein>
    <recommendedName>
        <fullName evidence="3">OmpA-like domain-containing protein</fullName>
    </recommendedName>
</protein>
<dbReference type="OrthoDB" id="9763897at2"/>
<dbReference type="Pfam" id="PF00691">
    <property type="entry name" value="OmpA"/>
    <property type="match status" value="2"/>
</dbReference>
<dbReference type="InterPro" id="IPR036737">
    <property type="entry name" value="OmpA-like_sf"/>
</dbReference>
<dbReference type="Proteomes" id="UP000030140">
    <property type="component" value="Unassembled WGS sequence"/>
</dbReference>
<dbReference type="AlphaFoldDB" id="A0A0A2GUV0"/>
<proteinExistence type="predicted"/>
<evidence type="ECO:0000256" key="2">
    <source>
        <dbReference type="SAM" id="SignalP"/>
    </source>
</evidence>
<evidence type="ECO:0000259" key="3">
    <source>
        <dbReference type="PROSITE" id="PS51123"/>
    </source>
</evidence>
<feature type="chain" id="PRO_5001987900" description="OmpA-like domain-containing protein" evidence="2">
    <location>
        <begin position="34"/>
        <end position="316"/>
    </location>
</feature>
<keyword evidence="5" id="KW-1185">Reference proteome</keyword>
<feature type="signal peptide" evidence="2">
    <location>
        <begin position="1"/>
        <end position="33"/>
    </location>
</feature>
<dbReference type="Gene3D" id="3.30.1330.60">
    <property type="entry name" value="OmpA-like domain"/>
    <property type="match status" value="2"/>
</dbReference>
<keyword evidence="1" id="KW-0472">Membrane</keyword>